<organism evidence="7 10">
    <name type="scientific">Actinotignum timonense</name>
    <dbReference type="NCBI Taxonomy" id="1870995"/>
    <lineage>
        <taxon>Bacteria</taxon>
        <taxon>Bacillati</taxon>
        <taxon>Actinomycetota</taxon>
        <taxon>Actinomycetes</taxon>
        <taxon>Actinomycetales</taxon>
        <taxon>Actinomycetaceae</taxon>
        <taxon>Actinotignum</taxon>
    </lineage>
</organism>
<keyword evidence="3 5" id="KW-1133">Transmembrane helix</keyword>
<feature type="transmembrane region" description="Helical" evidence="5">
    <location>
        <begin position="330"/>
        <end position="363"/>
    </location>
</feature>
<feature type="transmembrane region" description="Helical" evidence="5">
    <location>
        <begin position="173"/>
        <end position="194"/>
    </location>
</feature>
<evidence type="ECO:0000256" key="3">
    <source>
        <dbReference type="ARBA" id="ARBA00022989"/>
    </source>
</evidence>
<reference evidence="7 9" key="1">
    <citation type="submission" date="2023-10" db="EMBL/GenBank/DDBJ databases">
        <title>Whole Genome based description of the genera Actinobaculum and Actinotignum reveals a complex phylogenetic relationship within the species included in the genus Actinotignum.</title>
        <authorList>
            <person name="Jensen C.S."/>
            <person name="Dargis R."/>
            <person name="Kemp M."/>
            <person name="Christensen J.J."/>
        </authorList>
    </citation>
    <scope>NUCLEOTIDE SEQUENCE</scope>
    <source>
        <strain evidence="8 9">SLA_B089</strain>
        <strain evidence="7">SLA_B245</strain>
    </source>
</reference>
<dbReference type="GO" id="GO:0055085">
    <property type="term" value="P:transmembrane transport"/>
    <property type="evidence" value="ECO:0007669"/>
    <property type="project" value="InterPro"/>
</dbReference>
<evidence type="ECO:0000256" key="2">
    <source>
        <dbReference type="ARBA" id="ARBA00022692"/>
    </source>
</evidence>
<feature type="transmembrane region" description="Helical" evidence="5">
    <location>
        <begin position="100"/>
        <end position="120"/>
    </location>
</feature>
<dbReference type="EMBL" id="JAWNFY010000003">
    <property type="protein sequence ID" value="MDY5145653.1"/>
    <property type="molecule type" value="Genomic_DNA"/>
</dbReference>
<dbReference type="GeneID" id="92813829"/>
<dbReference type="Gene3D" id="3.30.750.24">
    <property type="entry name" value="STAS domain"/>
    <property type="match status" value="1"/>
</dbReference>
<sequence length="552" mass="56937">MPAFITHLRSLLPCTDDLRATKKYWRQDIAAGVTVGIVALPLALAFAISSGLSAEAGLITAIVAGIIAAIFGGSNYQISGPTGAMAVILAPIVAAHGARVVPLLCLMAGGLILLAGVLGLGRAVSLIPWPVIEGFTVGIAAILFFQQVPNIIGVETRAGLSTLPADFEALTRITPATVLTTGLLCLAAIVIIAACTKISKKLPGSLIAVLVVSLAAWAAGLTVPTIGTIPSTLPAQVVPEISISLLSALAPGALAVAALAGIESLISARIAAGMVRGGSYSPDRELVGQGLASVGCGLFGGMPATGAIVRNAVNVRSGGRSRLAALIHSLVLIAVVYLVSAAVSAIPLSVLAGVLVVTCYRMINPDTVRQVMRSNRSDASVFVITAIITVGLDIIWAITVGIIISGILVLRRMANRSGIFREDLPSDPKIAILRVDGTMFFGVGDRIEREIPRLAGVDVVILRLSRVGIVDATGVRALAQVVDRLVDAGNTVLVKGLPKQVQEMAQRMELGQLSIGDYLFTDMDGAMAQARRIVAANGSSTATGRFRAVEET</sequence>
<keyword evidence="2 5" id="KW-0812">Transmembrane</keyword>
<evidence type="ECO:0000256" key="1">
    <source>
        <dbReference type="ARBA" id="ARBA00004141"/>
    </source>
</evidence>
<keyword evidence="4 5" id="KW-0472">Membrane</keyword>
<dbReference type="SUPFAM" id="SSF52091">
    <property type="entry name" value="SpoIIaa-like"/>
    <property type="match status" value="1"/>
</dbReference>
<feature type="transmembrane region" description="Helical" evidence="5">
    <location>
        <begin position="241"/>
        <end position="266"/>
    </location>
</feature>
<protein>
    <submittedName>
        <fullName evidence="7">SulP family inorganic anion transporter</fullName>
    </submittedName>
</protein>
<feature type="transmembrane region" description="Helical" evidence="5">
    <location>
        <begin position="383"/>
        <end position="410"/>
    </location>
</feature>
<dbReference type="Proteomes" id="UP001284901">
    <property type="component" value="Unassembled WGS sequence"/>
</dbReference>
<dbReference type="Proteomes" id="UP001288320">
    <property type="component" value="Unassembled WGS sequence"/>
</dbReference>
<evidence type="ECO:0000313" key="10">
    <source>
        <dbReference type="Proteomes" id="UP001288320"/>
    </source>
</evidence>
<keyword evidence="9" id="KW-1185">Reference proteome</keyword>
<evidence type="ECO:0000313" key="8">
    <source>
        <dbReference type="EMBL" id="MDY5145653.1"/>
    </source>
</evidence>
<gene>
    <name evidence="7" type="ORF">R6G74_01000</name>
    <name evidence="8" type="ORF">R6P33_01270</name>
</gene>
<feature type="transmembrane region" description="Helical" evidence="5">
    <location>
        <begin position="54"/>
        <end position="71"/>
    </location>
</feature>
<dbReference type="Pfam" id="PF00916">
    <property type="entry name" value="Sulfate_transp"/>
    <property type="match status" value="1"/>
</dbReference>
<dbReference type="CDD" id="cd07042">
    <property type="entry name" value="STAS_SulP_like_sulfate_transporter"/>
    <property type="match status" value="1"/>
</dbReference>
<feature type="transmembrane region" description="Helical" evidence="5">
    <location>
        <begin position="29"/>
        <end position="48"/>
    </location>
</feature>
<dbReference type="InterPro" id="IPR002645">
    <property type="entry name" value="STAS_dom"/>
</dbReference>
<accession>A0AAW9HHI9</accession>
<comment type="caution">
    <text evidence="7">The sequence shown here is derived from an EMBL/GenBank/DDBJ whole genome shotgun (WGS) entry which is preliminary data.</text>
</comment>
<feature type="transmembrane region" description="Helical" evidence="5">
    <location>
        <begin position="132"/>
        <end position="153"/>
    </location>
</feature>
<evidence type="ECO:0000313" key="7">
    <source>
        <dbReference type="EMBL" id="MDY5139896.1"/>
    </source>
</evidence>
<feature type="transmembrane region" description="Helical" evidence="5">
    <location>
        <begin position="78"/>
        <end position="94"/>
    </location>
</feature>
<dbReference type="InterPro" id="IPR011547">
    <property type="entry name" value="SLC26A/SulP_dom"/>
</dbReference>
<dbReference type="GO" id="GO:0016020">
    <property type="term" value="C:membrane"/>
    <property type="evidence" value="ECO:0007669"/>
    <property type="project" value="UniProtKB-SubCell"/>
</dbReference>
<feature type="domain" description="STAS" evidence="6">
    <location>
        <begin position="420"/>
        <end position="530"/>
    </location>
</feature>
<comment type="subcellular location">
    <subcellularLocation>
        <location evidence="1">Membrane</location>
        <topology evidence="1">Multi-pass membrane protein</topology>
    </subcellularLocation>
</comment>
<dbReference type="PANTHER" id="PTHR11814">
    <property type="entry name" value="SULFATE TRANSPORTER"/>
    <property type="match status" value="1"/>
</dbReference>
<evidence type="ECO:0000259" key="6">
    <source>
        <dbReference type="PROSITE" id="PS50801"/>
    </source>
</evidence>
<dbReference type="RefSeq" id="WP_101595174.1">
    <property type="nucleotide sequence ID" value="NZ_CAUPFC010000006.1"/>
</dbReference>
<evidence type="ECO:0000256" key="4">
    <source>
        <dbReference type="ARBA" id="ARBA00023136"/>
    </source>
</evidence>
<dbReference type="AlphaFoldDB" id="A0AAW9HHI9"/>
<feature type="transmembrane region" description="Helical" evidence="5">
    <location>
        <begin position="206"/>
        <end position="229"/>
    </location>
</feature>
<evidence type="ECO:0000313" key="9">
    <source>
        <dbReference type="Proteomes" id="UP001284901"/>
    </source>
</evidence>
<dbReference type="InterPro" id="IPR001902">
    <property type="entry name" value="SLC26A/SulP_fam"/>
</dbReference>
<name>A0AAW9HHI9_9ACTO</name>
<dbReference type="InterPro" id="IPR036513">
    <property type="entry name" value="STAS_dom_sf"/>
</dbReference>
<evidence type="ECO:0000256" key="5">
    <source>
        <dbReference type="SAM" id="Phobius"/>
    </source>
</evidence>
<dbReference type="Pfam" id="PF01740">
    <property type="entry name" value="STAS"/>
    <property type="match status" value="1"/>
</dbReference>
<dbReference type="PROSITE" id="PS50801">
    <property type="entry name" value="STAS"/>
    <property type="match status" value="1"/>
</dbReference>
<proteinExistence type="predicted"/>
<dbReference type="EMBL" id="JAWNFV010000001">
    <property type="protein sequence ID" value="MDY5139896.1"/>
    <property type="molecule type" value="Genomic_DNA"/>
</dbReference>